<dbReference type="AlphaFoldDB" id="B3LZ23"/>
<reference evidence="2 3" key="1">
    <citation type="journal article" date="2007" name="Nature">
        <title>Evolution of genes and genomes on the Drosophila phylogeny.</title>
        <authorList>
            <consortium name="Drosophila 12 Genomes Consortium"/>
            <person name="Clark A.G."/>
            <person name="Eisen M.B."/>
            <person name="Smith D.R."/>
            <person name="Bergman C.M."/>
            <person name="Oliver B."/>
            <person name="Markow T.A."/>
            <person name="Kaufman T.C."/>
            <person name="Kellis M."/>
            <person name="Gelbart W."/>
            <person name="Iyer V.N."/>
            <person name="Pollard D.A."/>
            <person name="Sackton T.B."/>
            <person name="Larracuente A.M."/>
            <person name="Singh N.D."/>
            <person name="Abad J.P."/>
            <person name="Abt D.N."/>
            <person name="Adryan B."/>
            <person name="Aguade M."/>
            <person name="Akashi H."/>
            <person name="Anderson W.W."/>
            <person name="Aquadro C.F."/>
            <person name="Ardell D.H."/>
            <person name="Arguello R."/>
            <person name="Artieri C.G."/>
            <person name="Barbash D.A."/>
            <person name="Barker D."/>
            <person name="Barsanti P."/>
            <person name="Batterham P."/>
            <person name="Batzoglou S."/>
            <person name="Begun D."/>
            <person name="Bhutkar A."/>
            <person name="Blanco E."/>
            <person name="Bosak S.A."/>
            <person name="Bradley R.K."/>
            <person name="Brand A.D."/>
            <person name="Brent M.R."/>
            <person name="Brooks A.N."/>
            <person name="Brown R.H."/>
            <person name="Butlin R.K."/>
            <person name="Caggese C."/>
            <person name="Calvi B.R."/>
            <person name="Bernardo de Carvalho A."/>
            <person name="Caspi A."/>
            <person name="Castrezana S."/>
            <person name="Celniker S.E."/>
            <person name="Chang J.L."/>
            <person name="Chapple C."/>
            <person name="Chatterji S."/>
            <person name="Chinwalla A."/>
            <person name="Civetta A."/>
            <person name="Clifton S.W."/>
            <person name="Comeron J.M."/>
            <person name="Costello J.C."/>
            <person name="Coyne J.A."/>
            <person name="Daub J."/>
            <person name="David R.G."/>
            <person name="Delcher A.L."/>
            <person name="Delehaunty K."/>
            <person name="Do C.B."/>
            <person name="Ebling H."/>
            <person name="Edwards K."/>
            <person name="Eickbush T."/>
            <person name="Evans J.D."/>
            <person name="Filipski A."/>
            <person name="Findeiss S."/>
            <person name="Freyhult E."/>
            <person name="Fulton L."/>
            <person name="Fulton R."/>
            <person name="Garcia A.C."/>
            <person name="Gardiner A."/>
            <person name="Garfield D.A."/>
            <person name="Garvin B.E."/>
            <person name="Gibson G."/>
            <person name="Gilbert D."/>
            <person name="Gnerre S."/>
            <person name="Godfrey J."/>
            <person name="Good R."/>
            <person name="Gotea V."/>
            <person name="Gravely B."/>
            <person name="Greenberg A.J."/>
            <person name="Griffiths-Jones S."/>
            <person name="Gross S."/>
            <person name="Guigo R."/>
            <person name="Gustafson E.A."/>
            <person name="Haerty W."/>
            <person name="Hahn M.W."/>
            <person name="Halligan D.L."/>
            <person name="Halpern A.L."/>
            <person name="Halter G.M."/>
            <person name="Han M.V."/>
            <person name="Heger A."/>
            <person name="Hillier L."/>
            <person name="Hinrichs A.S."/>
            <person name="Holmes I."/>
            <person name="Hoskins R.A."/>
            <person name="Hubisz M.J."/>
            <person name="Hultmark D."/>
            <person name="Huntley M.A."/>
            <person name="Jaffe D.B."/>
            <person name="Jagadeeshan S."/>
            <person name="Jeck W.R."/>
            <person name="Johnson J."/>
            <person name="Jones C.D."/>
            <person name="Jordan W.C."/>
            <person name="Karpen G.H."/>
            <person name="Kataoka E."/>
            <person name="Keightley P.D."/>
            <person name="Kheradpour P."/>
            <person name="Kirkness E.F."/>
            <person name="Koerich L.B."/>
            <person name="Kristiansen K."/>
            <person name="Kudrna D."/>
            <person name="Kulathinal R.J."/>
            <person name="Kumar S."/>
            <person name="Kwok R."/>
            <person name="Lander E."/>
            <person name="Langley C.H."/>
            <person name="Lapoint R."/>
            <person name="Lazzaro B.P."/>
            <person name="Lee S.J."/>
            <person name="Levesque L."/>
            <person name="Li R."/>
            <person name="Lin C.F."/>
            <person name="Lin M.F."/>
            <person name="Lindblad-Toh K."/>
            <person name="Llopart A."/>
            <person name="Long M."/>
            <person name="Low L."/>
            <person name="Lozovsky E."/>
            <person name="Lu J."/>
            <person name="Luo M."/>
            <person name="Machado C.A."/>
            <person name="Makalowski W."/>
            <person name="Marzo M."/>
            <person name="Matsuda M."/>
            <person name="Matzkin L."/>
            <person name="McAllister B."/>
            <person name="McBride C.S."/>
            <person name="McKernan B."/>
            <person name="McKernan K."/>
            <person name="Mendez-Lago M."/>
            <person name="Minx P."/>
            <person name="Mollenhauer M.U."/>
            <person name="Montooth K."/>
            <person name="Mount S.M."/>
            <person name="Mu X."/>
            <person name="Myers E."/>
            <person name="Negre B."/>
            <person name="Newfeld S."/>
            <person name="Nielsen R."/>
            <person name="Noor M.A."/>
            <person name="O'Grady P."/>
            <person name="Pachter L."/>
            <person name="Papaceit M."/>
            <person name="Parisi M.J."/>
            <person name="Parisi M."/>
            <person name="Parts L."/>
            <person name="Pedersen J.S."/>
            <person name="Pesole G."/>
            <person name="Phillippy A.M."/>
            <person name="Ponting C.P."/>
            <person name="Pop M."/>
            <person name="Porcelli D."/>
            <person name="Powell J.R."/>
            <person name="Prohaska S."/>
            <person name="Pruitt K."/>
            <person name="Puig M."/>
            <person name="Quesneville H."/>
            <person name="Ram K.R."/>
            <person name="Rand D."/>
            <person name="Rasmussen M.D."/>
            <person name="Reed L.K."/>
            <person name="Reenan R."/>
            <person name="Reily A."/>
            <person name="Remington K.A."/>
            <person name="Rieger T.T."/>
            <person name="Ritchie M.G."/>
            <person name="Robin C."/>
            <person name="Rogers Y.H."/>
            <person name="Rohde C."/>
            <person name="Rozas J."/>
            <person name="Rubenfield M.J."/>
            <person name="Ruiz A."/>
            <person name="Russo S."/>
            <person name="Salzberg S.L."/>
            <person name="Sanchez-Gracia A."/>
            <person name="Saranga D.J."/>
            <person name="Sato H."/>
            <person name="Schaeffer S.W."/>
            <person name="Schatz M.C."/>
            <person name="Schlenke T."/>
            <person name="Schwartz R."/>
            <person name="Segarra C."/>
            <person name="Singh R.S."/>
            <person name="Sirot L."/>
            <person name="Sirota M."/>
            <person name="Sisneros N.B."/>
            <person name="Smith C.D."/>
            <person name="Smith T.F."/>
            <person name="Spieth J."/>
            <person name="Stage D.E."/>
            <person name="Stark A."/>
            <person name="Stephan W."/>
            <person name="Strausberg R.L."/>
            <person name="Strempel S."/>
            <person name="Sturgill D."/>
            <person name="Sutton G."/>
            <person name="Sutton G.G."/>
            <person name="Tao W."/>
            <person name="Teichmann S."/>
            <person name="Tobari Y.N."/>
            <person name="Tomimura Y."/>
            <person name="Tsolas J.M."/>
            <person name="Valente V.L."/>
            <person name="Venter E."/>
            <person name="Venter J.C."/>
            <person name="Vicario S."/>
            <person name="Vieira F.G."/>
            <person name="Vilella A.J."/>
            <person name="Villasante A."/>
            <person name="Walenz B."/>
            <person name="Wang J."/>
            <person name="Wasserman M."/>
            <person name="Watts T."/>
            <person name="Wilson D."/>
            <person name="Wilson R.K."/>
            <person name="Wing R.A."/>
            <person name="Wolfner M.F."/>
            <person name="Wong A."/>
            <person name="Wong G.K."/>
            <person name="Wu C.I."/>
            <person name="Wu G."/>
            <person name="Yamamoto D."/>
            <person name="Yang H.P."/>
            <person name="Yang S.P."/>
            <person name="Yorke J.A."/>
            <person name="Yoshida K."/>
            <person name="Zdobnov E."/>
            <person name="Zhang P."/>
            <person name="Zhang Y."/>
            <person name="Zimin A.V."/>
            <person name="Baldwin J."/>
            <person name="Abdouelleil A."/>
            <person name="Abdulkadir J."/>
            <person name="Abebe A."/>
            <person name="Abera B."/>
            <person name="Abreu J."/>
            <person name="Acer S.C."/>
            <person name="Aftuck L."/>
            <person name="Alexander A."/>
            <person name="An P."/>
            <person name="Anderson E."/>
            <person name="Anderson S."/>
            <person name="Arachi H."/>
            <person name="Azer M."/>
            <person name="Bachantsang P."/>
            <person name="Barry A."/>
            <person name="Bayul T."/>
            <person name="Berlin A."/>
            <person name="Bessette D."/>
            <person name="Bloom T."/>
            <person name="Blye J."/>
            <person name="Boguslavskiy L."/>
            <person name="Bonnet C."/>
            <person name="Boukhgalter B."/>
            <person name="Bourzgui I."/>
            <person name="Brown A."/>
            <person name="Cahill P."/>
            <person name="Channer S."/>
            <person name="Cheshatsang Y."/>
            <person name="Chuda L."/>
            <person name="Citroen M."/>
            <person name="Collymore A."/>
            <person name="Cooke P."/>
            <person name="Costello M."/>
            <person name="D'Aco K."/>
            <person name="Daza R."/>
            <person name="De Haan G."/>
            <person name="DeGray S."/>
            <person name="DeMaso C."/>
            <person name="Dhargay N."/>
            <person name="Dooley K."/>
            <person name="Dooley E."/>
            <person name="Doricent M."/>
            <person name="Dorje P."/>
            <person name="Dorjee K."/>
            <person name="Dupes A."/>
            <person name="Elong R."/>
            <person name="Falk J."/>
            <person name="Farina A."/>
            <person name="Faro S."/>
            <person name="Ferguson D."/>
            <person name="Fisher S."/>
            <person name="Foley C.D."/>
            <person name="Franke A."/>
            <person name="Friedrich D."/>
            <person name="Gadbois L."/>
            <person name="Gearin G."/>
            <person name="Gearin C.R."/>
            <person name="Giannoukos G."/>
            <person name="Goode T."/>
            <person name="Graham J."/>
            <person name="Grandbois E."/>
            <person name="Grewal S."/>
            <person name="Gyaltsen K."/>
            <person name="Hafez N."/>
            <person name="Hagos B."/>
            <person name="Hall J."/>
            <person name="Henson C."/>
            <person name="Hollinger A."/>
            <person name="Honan T."/>
            <person name="Huard M.D."/>
            <person name="Hughes L."/>
            <person name="Hurhula B."/>
            <person name="Husby M.E."/>
            <person name="Kamat A."/>
            <person name="Kanga B."/>
            <person name="Kashin S."/>
            <person name="Khazanovich D."/>
            <person name="Kisner P."/>
            <person name="Lance K."/>
            <person name="Lara M."/>
            <person name="Lee W."/>
            <person name="Lennon N."/>
            <person name="Letendre F."/>
            <person name="LeVine R."/>
            <person name="Lipovsky A."/>
            <person name="Liu X."/>
            <person name="Liu J."/>
            <person name="Liu S."/>
            <person name="Lokyitsang T."/>
            <person name="Lokyitsang Y."/>
            <person name="Lubonja R."/>
            <person name="Lui A."/>
            <person name="MacDonald P."/>
            <person name="Magnisalis V."/>
            <person name="Maru K."/>
            <person name="Matthews C."/>
            <person name="McCusker W."/>
            <person name="McDonough S."/>
            <person name="Mehta T."/>
            <person name="Meldrim J."/>
            <person name="Meneus L."/>
            <person name="Mihai O."/>
            <person name="Mihalev A."/>
            <person name="Mihova T."/>
            <person name="Mittelman R."/>
            <person name="Mlenga V."/>
            <person name="Montmayeur A."/>
            <person name="Mulrain L."/>
            <person name="Navidi A."/>
            <person name="Naylor J."/>
            <person name="Negash T."/>
            <person name="Nguyen T."/>
            <person name="Nguyen N."/>
            <person name="Nicol R."/>
            <person name="Norbu C."/>
            <person name="Norbu N."/>
            <person name="Novod N."/>
            <person name="O'Neill B."/>
            <person name="Osman S."/>
            <person name="Markiewicz E."/>
            <person name="Oyono O.L."/>
            <person name="Patti C."/>
            <person name="Phunkhang P."/>
            <person name="Pierre F."/>
            <person name="Priest M."/>
            <person name="Raghuraman S."/>
            <person name="Rege F."/>
            <person name="Reyes R."/>
            <person name="Rise C."/>
            <person name="Rogov P."/>
            <person name="Ross K."/>
            <person name="Ryan E."/>
            <person name="Settipalli S."/>
            <person name="Shea T."/>
            <person name="Sherpa N."/>
            <person name="Shi L."/>
            <person name="Shih D."/>
            <person name="Sparrow T."/>
            <person name="Spaulding J."/>
            <person name="Stalker J."/>
            <person name="Stange-Thomann N."/>
            <person name="Stavropoulos S."/>
            <person name="Stone C."/>
            <person name="Strader C."/>
            <person name="Tesfaye S."/>
            <person name="Thomson T."/>
            <person name="Thoulutsang Y."/>
            <person name="Thoulutsang D."/>
            <person name="Topham K."/>
            <person name="Topping I."/>
            <person name="Tsamla T."/>
            <person name="Vassiliev H."/>
            <person name="Vo A."/>
            <person name="Wangchuk T."/>
            <person name="Wangdi T."/>
            <person name="Weiand M."/>
            <person name="Wilkinson J."/>
            <person name="Wilson A."/>
            <person name="Yadav S."/>
            <person name="Young G."/>
            <person name="Yu Q."/>
            <person name="Zembek L."/>
            <person name="Zhong D."/>
            <person name="Zimmer A."/>
            <person name="Zwirko Z."/>
            <person name="Jaffe D.B."/>
            <person name="Alvarez P."/>
            <person name="Brockman W."/>
            <person name="Butler J."/>
            <person name="Chin C."/>
            <person name="Gnerre S."/>
            <person name="Grabherr M."/>
            <person name="Kleber M."/>
            <person name="Mauceli E."/>
            <person name="MacCallum I."/>
        </authorList>
    </citation>
    <scope>NUCLEOTIDE SEQUENCE [LARGE SCALE GENOMIC DNA]</scope>
    <source>
        <strain evidence="3">Tucson 14024-0371.13</strain>
    </source>
</reference>
<feature type="region of interest" description="Disordered" evidence="1">
    <location>
        <begin position="89"/>
        <end position="109"/>
    </location>
</feature>
<dbReference type="OrthoDB" id="7871203at2759"/>
<organism evidence="2 3">
    <name type="scientific">Drosophila ananassae</name>
    <name type="common">Fruit fly</name>
    <dbReference type="NCBI Taxonomy" id="7217"/>
    <lineage>
        <taxon>Eukaryota</taxon>
        <taxon>Metazoa</taxon>
        <taxon>Ecdysozoa</taxon>
        <taxon>Arthropoda</taxon>
        <taxon>Hexapoda</taxon>
        <taxon>Insecta</taxon>
        <taxon>Pterygota</taxon>
        <taxon>Neoptera</taxon>
        <taxon>Endopterygota</taxon>
        <taxon>Diptera</taxon>
        <taxon>Brachycera</taxon>
        <taxon>Muscomorpha</taxon>
        <taxon>Ephydroidea</taxon>
        <taxon>Drosophilidae</taxon>
        <taxon>Drosophila</taxon>
        <taxon>Sophophora</taxon>
    </lineage>
</organism>
<evidence type="ECO:0000256" key="1">
    <source>
        <dbReference type="SAM" id="MobiDB-lite"/>
    </source>
</evidence>
<protein>
    <submittedName>
        <fullName evidence="2">Uncharacterized protein</fullName>
    </submittedName>
</protein>
<evidence type="ECO:0000313" key="2">
    <source>
        <dbReference type="EMBL" id="EDV41897.1"/>
    </source>
</evidence>
<accession>B3LZ23</accession>
<feature type="region of interest" description="Disordered" evidence="1">
    <location>
        <begin position="1"/>
        <end position="35"/>
    </location>
</feature>
<gene>
    <name evidence="2" type="primary">Dana\GF19920</name>
    <name evidence="2" type="synonym">dana_GLEANR_22326</name>
    <name evidence="2" type="ORF">GF19920</name>
</gene>
<dbReference type="Proteomes" id="UP000007801">
    <property type="component" value="Unassembled WGS sequence"/>
</dbReference>
<proteinExistence type="predicted"/>
<dbReference type="STRING" id="7217.B3LZ23"/>
<name>B3LZ23_DROAN</name>
<dbReference type="EMBL" id="CH902617">
    <property type="protein sequence ID" value="EDV41897.1"/>
    <property type="molecule type" value="Genomic_DNA"/>
</dbReference>
<sequence>MFWTAVASSTLSTTPESSAGLASAAPSYQQQHTKPVALRSLPSSWQLSNAAFKSRQHHHQQQKAHLQEISQPLSPHKPIQTGHKALEVEQETENHQTAAPSRKKKISPKSESKIFKAFTLCKCTKKDKK</sequence>
<dbReference type="KEGG" id="dan:6502655"/>
<keyword evidence="3" id="KW-1185">Reference proteome</keyword>
<feature type="compositionally biased region" description="Polar residues" evidence="1">
    <location>
        <begin position="1"/>
        <end position="17"/>
    </location>
</feature>
<dbReference type="GeneID" id="6502655"/>
<dbReference type="HOGENOM" id="CLU_1940326_0_0_1"/>
<dbReference type="FunCoup" id="B3LZ23">
    <property type="interactions" value="1"/>
</dbReference>
<dbReference type="InParanoid" id="B3LZ23"/>
<evidence type="ECO:0000313" key="3">
    <source>
        <dbReference type="Proteomes" id="UP000007801"/>
    </source>
</evidence>